<keyword evidence="2" id="KW-1185">Reference proteome</keyword>
<accession>A0ABS8VNY7</accession>
<gene>
    <name evidence="1" type="ORF">HAX54_040262</name>
</gene>
<reference evidence="1 2" key="1">
    <citation type="journal article" date="2021" name="BMC Genomics">
        <title>Datura genome reveals duplications of psychoactive alkaloid biosynthetic genes and high mutation rate following tissue culture.</title>
        <authorList>
            <person name="Rajewski A."/>
            <person name="Carter-House D."/>
            <person name="Stajich J."/>
            <person name="Litt A."/>
        </authorList>
    </citation>
    <scope>NUCLEOTIDE SEQUENCE [LARGE SCALE GENOMIC DNA]</scope>
    <source>
        <strain evidence="1">AR-01</strain>
    </source>
</reference>
<comment type="caution">
    <text evidence="1">The sequence shown here is derived from an EMBL/GenBank/DDBJ whole genome shotgun (WGS) entry which is preliminary data.</text>
</comment>
<feature type="non-terminal residue" evidence="1">
    <location>
        <position position="1"/>
    </location>
</feature>
<organism evidence="1 2">
    <name type="scientific">Datura stramonium</name>
    <name type="common">Jimsonweed</name>
    <name type="synonym">Common thornapple</name>
    <dbReference type="NCBI Taxonomy" id="4076"/>
    <lineage>
        <taxon>Eukaryota</taxon>
        <taxon>Viridiplantae</taxon>
        <taxon>Streptophyta</taxon>
        <taxon>Embryophyta</taxon>
        <taxon>Tracheophyta</taxon>
        <taxon>Spermatophyta</taxon>
        <taxon>Magnoliopsida</taxon>
        <taxon>eudicotyledons</taxon>
        <taxon>Gunneridae</taxon>
        <taxon>Pentapetalae</taxon>
        <taxon>asterids</taxon>
        <taxon>lamiids</taxon>
        <taxon>Solanales</taxon>
        <taxon>Solanaceae</taxon>
        <taxon>Solanoideae</taxon>
        <taxon>Datureae</taxon>
        <taxon>Datura</taxon>
    </lineage>
</organism>
<name>A0ABS8VNY7_DATST</name>
<sequence>LPPLAINPYSRCLQDMVLSKDKENMQEFSTECLLNESIYVNAKINMLNFESLHYINKKDAS</sequence>
<dbReference type="EMBL" id="JACEIK010005655">
    <property type="protein sequence ID" value="MCE0481984.1"/>
    <property type="molecule type" value="Genomic_DNA"/>
</dbReference>
<dbReference type="Proteomes" id="UP000823775">
    <property type="component" value="Unassembled WGS sequence"/>
</dbReference>
<protein>
    <submittedName>
        <fullName evidence="1">Uncharacterized protein</fullName>
    </submittedName>
</protein>
<proteinExistence type="predicted"/>
<evidence type="ECO:0000313" key="2">
    <source>
        <dbReference type="Proteomes" id="UP000823775"/>
    </source>
</evidence>
<evidence type="ECO:0000313" key="1">
    <source>
        <dbReference type="EMBL" id="MCE0481984.1"/>
    </source>
</evidence>